<evidence type="ECO:0000313" key="3">
    <source>
        <dbReference type="Proteomes" id="UP000008204"/>
    </source>
</evidence>
<dbReference type="OrthoDB" id="428578at2"/>
<organism evidence="2 3">
    <name type="scientific">Rippkaea orientalis (strain PCC 8801 / RF-1)</name>
    <name type="common">Cyanothece sp. (strain PCC 8801)</name>
    <dbReference type="NCBI Taxonomy" id="41431"/>
    <lineage>
        <taxon>Bacteria</taxon>
        <taxon>Bacillati</taxon>
        <taxon>Cyanobacteriota</taxon>
        <taxon>Cyanophyceae</taxon>
        <taxon>Oscillatoriophycideae</taxon>
        <taxon>Chroococcales</taxon>
        <taxon>Aphanothecaceae</taxon>
        <taxon>Rippkaea</taxon>
        <taxon>Rippkaea orientalis</taxon>
    </lineage>
</organism>
<dbReference type="RefSeq" id="WP_012594898.1">
    <property type="nucleotide sequence ID" value="NC_011726.1"/>
</dbReference>
<protein>
    <submittedName>
        <fullName evidence="2">Uncharacterized protein</fullName>
    </submittedName>
</protein>
<sequence>MSQLTYPNPSEDPTNNNHNALIPNQPDHQELIEGEIIDQGSSETPDPVVSLVHHSASSQTDNDLILRSLSLSQESYEENSEGTLYAIATPVKLWLEHLSTPWGMGSLALLVFANMILTGVQLFNAQRATTGENPLETISQLTSAKNLSISEGLNVAKLSSESLPFDALSTLSLSFQGIQPSGSKVSQQLPVTGKVSSAQSSSNLTQALLPPSLQPQPMTSYGLSSSAVPVASPQNVTVVPPLPVSVPRTMAPMNIQPPPPPPMPSNNQLISPLTVPTLSQSNNPQAPKIEIYPPSNNPQGMLPQIEIYPPANNPQAPKIEIYAPTNHPEVSPEEKNREVLLQQIKKEETEASPSPLGFNNKTRLEMQNRLNKVEPTQLPRQMKQLEHLQQRRILDSTQ</sequence>
<feature type="region of interest" description="Disordered" evidence="1">
    <location>
        <begin position="1"/>
        <end position="24"/>
    </location>
</feature>
<dbReference type="HOGENOM" id="CLU_830851_0_0_3"/>
<feature type="compositionally biased region" description="Polar residues" evidence="1">
    <location>
        <begin position="1"/>
        <end position="19"/>
    </location>
</feature>
<dbReference type="KEGG" id="cyp:PCC8801_1573"/>
<dbReference type="AlphaFoldDB" id="B7JUT1"/>
<dbReference type="EMBL" id="CP001287">
    <property type="protein sequence ID" value="ACK65625.1"/>
    <property type="molecule type" value="Genomic_DNA"/>
</dbReference>
<feature type="region of interest" description="Disordered" evidence="1">
    <location>
        <begin position="373"/>
        <end position="398"/>
    </location>
</feature>
<accession>B7JUT1</accession>
<dbReference type="STRING" id="41431.PCC8801_1573"/>
<name>B7JUT1_RIPO1</name>
<gene>
    <name evidence="2" type="ordered locus">PCC8801_1573</name>
</gene>
<feature type="region of interest" description="Disordered" evidence="1">
    <location>
        <begin position="343"/>
        <end position="362"/>
    </location>
</feature>
<evidence type="ECO:0000256" key="1">
    <source>
        <dbReference type="SAM" id="MobiDB-lite"/>
    </source>
</evidence>
<reference evidence="3" key="1">
    <citation type="journal article" date="2011" name="MBio">
        <title>Novel metabolic attributes of the genus Cyanothece, comprising a group of unicellular nitrogen-fixing Cyanobacteria.</title>
        <authorList>
            <person name="Bandyopadhyay A."/>
            <person name="Elvitigala T."/>
            <person name="Welsh E."/>
            <person name="Stockel J."/>
            <person name="Liberton M."/>
            <person name="Min H."/>
            <person name="Sherman L.A."/>
            <person name="Pakrasi H.B."/>
        </authorList>
    </citation>
    <scope>NUCLEOTIDE SEQUENCE [LARGE SCALE GENOMIC DNA]</scope>
    <source>
        <strain evidence="3">PCC 8801</strain>
    </source>
</reference>
<dbReference type="eggNOG" id="ENOG502ZTXE">
    <property type="taxonomic scope" value="Bacteria"/>
</dbReference>
<dbReference type="Proteomes" id="UP000008204">
    <property type="component" value="Chromosome"/>
</dbReference>
<evidence type="ECO:0000313" key="2">
    <source>
        <dbReference type="EMBL" id="ACK65625.1"/>
    </source>
</evidence>
<proteinExistence type="predicted"/>
<keyword evidence="3" id="KW-1185">Reference proteome</keyword>
<feature type="compositionally biased region" description="Basic and acidic residues" evidence="1">
    <location>
        <begin position="383"/>
        <end position="398"/>
    </location>
</feature>